<keyword evidence="2" id="KW-1185">Reference proteome</keyword>
<dbReference type="AlphaFoldDB" id="A0A9P6CE10"/>
<dbReference type="Gene3D" id="3.80.10.10">
    <property type="entry name" value="Ribonuclease Inhibitor"/>
    <property type="match status" value="1"/>
</dbReference>
<protein>
    <recommendedName>
        <fullName evidence="3">F-box domain-containing protein</fullName>
    </recommendedName>
</protein>
<comment type="caution">
    <text evidence="1">The sequence shown here is derived from an EMBL/GenBank/DDBJ whole genome shotgun (WGS) entry which is preliminary data.</text>
</comment>
<sequence length="504" mass="56320">MEAALDLLLEISNPFKCLFAGPEQSSNQVRRSKPLPDLPLEIWLEIFQFATYVHQHVTIVPLDPFSMKRVSTNVMGVNTPTLSMRTKLSLVLVCRSWRRISVQMLYEHLVIRSPARANAILSVLRNSAQRLQYDDRETGKIYSFPGYGMWTRHVEIFTHARGAHDIRYLQSIFHILQVCPNLRTLSGTWVHPLPLEFLNAIAILYGPSLEALYWGELTTFPTITTPEFLGSFQSLRVLDLRNYVGNEFVVGSETSPRISSLPKVQHLIMSTHSRSVAVATALSLPSLRNLTIKTMSIKTNTSDLLLAFLKVHGRSLICIDLPSPSVDSDPDPDTAVFRRSASHLNPDIFLRPDLCPNLDTFTFPTISPPLGTHVHHSIRRIGLRGVRAESLYPDKTGDKGSGTKGHLLSFTPAKYPNLEVVKTVGFLVDADSDSLIKDVFIWWVEKFEKQGIDFLDGEGVLWAYADASISSEPKGRSARSPFVSAHTATIANNDKKVDLFGNSS</sequence>
<name>A0A9P6CE10_9AGAR</name>
<dbReference type="Proteomes" id="UP000807353">
    <property type="component" value="Unassembled WGS sequence"/>
</dbReference>
<dbReference type="SUPFAM" id="SSF52047">
    <property type="entry name" value="RNI-like"/>
    <property type="match status" value="1"/>
</dbReference>
<dbReference type="InterPro" id="IPR032675">
    <property type="entry name" value="LRR_dom_sf"/>
</dbReference>
<dbReference type="SUPFAM" id="SSF81383">
    <property type="entry name" value="F-box domain"/>
    <property type="match status" value="1"/>
</dbReference>
<dbReference type="EMBL" id="MU150272">
    <property type="protein sequence ID" value="KAF9462441.1"/>
    <property type="molecule type" value="Genomic_DNA"/>
</dbReference>
<evidence type="ECO:0000313" key="2">
    <source>
        <dbReference type="Proteomes" id="UP000807353"/>
    </source>
</evidence>
<organism evidence="1 2">
    <name type="scientific">Collybia nuda</name>
    <dbReference type="NCBI Taxonomy" id="64659"/>
    <lineage>
        <taxon>Eukaryota</taxon>
        <taxon>Fungi</taxon>
        <taxon>Dikarya</taxon>
        <taxon>Basidiomycota</taxon>
        <taxon>Agaricomycotina</taxon>
        <taxon>Agaricomycetes</taxon>
        <taxon>Agaricomycetidae</taxon>
        <taxon>Agaricales</taxon>
        <taxon>Tricholomatineae</taxon>
        <taxon>Clitocybaceae</taxon>
        <taxon>Collybia</taxon>
    </lineage>
</organism>
<evidence type="ECO:0000313" key="1">
    <source>
        <dbReference type="EMBL" id="KAF9462441.1"/>
    </source>
</evidence>
<dbReference type="OrthoDB" id="3171058at2759"/>
<evidence type="ECO:0008006" key="3">
    <source>
        <dbReference type="Google" id="ProtNLM"/>
    </source>
</evidence>
<proteinExistence type="predicted"/>
<reference evidence="1" key="1">
    <citation type="submission" date="2020-11" db="EMBL/GenBank/DDBJ databases">
        <authorList>
            <consortium name="DOE Joint Genome Institute"/>
            <person name="Ahrendt S."/>
            <person name="Riley R."/>
            <person name="Andreopoulos W."/>
            <person name="Labutti K."/>
            <person name="Pangilinan J."/>
            <person name="Ruiz-Duenas F.J."/>
            <person name="Barrasa J.M."/>
            <person name="Sanchez-Garcia M."/>
            <person name="Camarero S."/>
            <person name="Miyauchi S."/>
            <person name="Serrano A."/>
            <person name="Linde D."/>
            <person name="Babiker R."/>
            <person name="Drula E."/>
            <person name="Ayuso-Fernandez I."/>
            <person name="Pacheco R."/>
            <person name="Padilla G."/>
            <person name="Ferreira P."/>
            <person name="Barriuso J."/>
            <person name="Kellner H."/>
            <person name="Castanera R."/>
            <person name="Alfaro M."/>
            <person name="Ramirez L."/>
            <person name="Pisabarro A.G."/>
            <person name="Kuo A."/>
            <person name="Tritt A."/>
            <person name="Lipzen A."/>
            <person name="He G."/>
            <person name="Yan M."/>
            <person name="Ng V."/>
            <person name="Cullen D."/>
            <person name="Martin F."/>
            <person name="Rosso M.-N."/>
            <person name="Henrissat B."/>
            <person name="Hibbett D."/>
            <person name="Martinez A.T."/>
            <person name="Grigoriev I.V."/>
        </authorList>
    </citation>
    <scope>NUCLEOTIDE SEQUENCE</scope>
    <source>
        <strain evidence="1">CBS 247.69</strain>
    </source>
</reference>
<gene>
    <name evidence="1" type="ORF">BDZ94DRAFT_1283038</name>
</gene>
<dbReference type="InterPro" id="IPR036047">
    <property type="entry name" value="F-box-like_dom_sf"/>
</dbReference>
<accession>A0A9P6CE10</accession>